<protein>
    <submittedName>
        <fullName evidence="2">Uncharacterized protein</fullName>
    </submittedName>
</protein>
<dbReference type="OrthoDB" id="687730at2759"/>
<dbReference type="Proteomes" id="UP000237271">
    <property type="component" value="Unassembled WGS sequence"/>
</dbReference>
<feature type="coiled-coil region" evidence="1">
    <location>
        <begin position="13"/>
        <end position="62"/>
    </location>
</feature>
<evidence type="ECO:0000313" key="3">
    <source>
        <dbReference type="Proteomes" id="UP000237271"/>
    </source>
</evidence>
<organism evidence="2 3">
    <name type="scientific">Phytophthora palmivora</name>
    <dbReference type="NCBI Taxonomy" id="4796"/>
    <lineage>
        <taxon>Eukaryota</taxon>
        <taxon>Sar</taxon>
        <taxon>Stramenopiles</taxon>
        <taxon>Oomycota</taxon>
        <taxon>Peronosporomycetes</taxon>
        <taxon>Peronosporales</taxon>
        <taxon>Peronosporaceae</taxon>
        <taxon>Phytophthora</taxon>
    </lineage>
</organism>
<gene>
    <name evidence="2" type="ORF">PHPALM_8289</name>
</gene>
<proteinExistence type="predicted"/>
<sequence length="78" mass="9199">MIDVQGFLLRDCQASSKKLVEQAKQRAAELRRELEEGKKVLLDALEAEKENLDKETAFVLLRRSFYWSEVPFASWFEY</sequence>
<dbReference type="EMBL" id="NCKW01004561">
    <property type="protein sequence ID" value="POM74711.1"/>
    <property type="molecule type" value="Genomic_DNA"/>
</dbReference>
<keyword evidence="1" id="KW-0175">Coiled coil</keyword>
<accession>A0A2P4YA80</accession>
<dbReference type="AlphaFoldDB" id="A0A2P4YA80"/>
<keyword evidence="3" id="KW-1185">Reference proteome</keyword>
<feature type="non-terminal residue" evidence="2">
    <location>
        <position position="78"/>
    </location>
</feature>
<name>A0A2P4YA80_9STRA</name>
<evidence type="ECO:0000256" key="1">
    <source>
        <dbReference type="SAM" id="Coils"/>
    </source>
</evidence>
<reference evidence="2 3" key="1">
    <citation type="journal article" date="2017" name="Genome Biol. Evol.">
        <title>Phytophthora megakarya and P. palmivora, closely related causal agents of cacao black pod rot, underwent increases in genome sizes and gene numbers by different mechanisms.</title>
        <authorList>
            <person name="Ali S.S."/>
            <person name="Shao J."/>
            <person name="Lary D.J."/>
            <person name="Kronmiller B."/>
            <person name="Shen D."/>
            <person name="Strem M.D."/>
            <person name="Amoako-Attah I."/>
            <person name="Akrofi A.Y."/>
            <person name="Begoude B.A."/>
            <person name="Ten Hoopen G.M."/>
            <person name="Coulibaly K."/>
            <person name="Kebe B.I."/>
            <person name="Melnick R.L."/>
            <person name="Guiltinan M.J."/>
            <person name="Tyler B.M."/>
            <person name="Meinhardt L.W."/>
            <person name="Bailey B.A."/>
        </authorList>
    </citation>
    <scope>NUCLEOTIDE SEQUENCE [LARGE SCALE GENOMIC DNA]</scope>
    <source>
        <strain evidence="3">sbr112.9</strain>
    </source>
</reference>
<evidence type="ECO:0000313" key="2">
    <source>
        <dbReference type="EMBL" id="POM74711.1"/>
    </source>
</evidence>
<comment type="caution">
    <text evidence="2">The sequence shown here is derived from an EMBL/GenBank/DDBJ whole genome shotgun (WGS) entry which is preliminary data.</text>
</comment>